<dbReference type="Gene3D" id="3.40.50.2000">
    <property type="entry name" value="Glycogen Phosphorylase B"/>
    <property type="match status" value="2"/>
</dbReference>
<reference evidence="5" key="1">
    <citation type="journal article" date="2022" name="Cell">
        <title>Repeat-based holocentromeres influence genome architecture and karyotype evolution.</title>
        <authorList>
            <person name="Hofstatter P.G."/>
            <person name="Thangavel G."/>
            <person name="Lux T."/>
            <person name="Neumann P."/>
            <person name="Vondrak T."/>
            <person name="Novak P."/>
            <person name="Zhang M."/>
            <person name="Costa L."/>
            <person name="Castellani M."/>
            <person name="Scott A."/>
            <person name="Toegelov H."/>
            <person name="Fuchs J."/>
            <person name="Mata-Sucre Y."/>
            <person name="Dias Y."/>
            <person name="Vanzela A.L.L."/>
            <person name="Huettel B."/>
            <person name="Almeida C.C.S."/>
            <person name="Simkova H."/>
            <person name="Souza G."/>
            <person name="Pedrosa-Harand A."/>
            <person name="Macas J."/>
            <person name="Mayer K.F.X."/>
            <person name="Houben A."/>
            <person name="Marques A."/>
        </authorList>
    </citation>
    <scope>NUCLEOTIDE SEQUENCE</scope>
    <source>
        <strain evidence="5">RhyBre1mFocal</strain>
    </source>
</reference>
<dbReference type="AlphaFoldDB" id="A0A9Q0HWG0"/>
<comment type="caution">
    <text evidence="5">The sequence shown here is derived from an EMBL/GenBank/DDBJ whole genome shotgun (WGS) entry which is preliminary data.</text>
</comment>
<sequence>MTQSHVAVVAFPFSSHAGAIFSLTRAMSSLAPSSHFSFLSTKDSLTSLNSQHLLSNISLVPISDGITSPHAPSEIEAVEFFLKSFKESLREGLKTAEQAQGSKVRCIMSDLYVWLSADVADEMEVKWVPVTTAVPLDLYTHLHADLIREVVGVGDEAIRSYGDKLLSFLPCLSNHRATDIPAGINTGNPNFVYYMIWDRMARRLLDSDVLVSNTIQGFDTTLDFYFQDKFTNYFPVGPFYLFNSSKNEPPTDPYGCLSWLDQHDQATVAYVGLGTTIILLPSELASLAKGLEASGVPFLWSLRKETQNLLPSGFIDRMNDTGKGKIVPWTPQSSVLKHPAVGAFVSHCGWSSVLESIVGGVPLVCRPFFSDQMLNARSVSFVWKFGVALDEKCFTEKGVVRAFDVVFKTEEGKKMRDKVHELKEMVTAAVEENGSSRENLKRLLKNVCGF</sequence>
<dbReference type="Proteomes" id="UP001151287">
    <property type="component" value="Unassembled WGS sequence"/>
</dbReference>
<keyword evidence="2 3" id="KW-0808">Transferase</keyword>
<dbReference type="Pfam" id="PF00201">
    <property type="entry name" value="UDPGT"/>
    <property type="match status" value="1"/>
</dbReference>
<dbReference type="InterPro" id="IPR002213">
    <property type="entry name" value="UDP_glucos_trans"/>
</dbReference>
<evidence type="ECO:0000256" key="3">
    <source>
        <dbReference type="RuleBase" id="RU003718"/>
    </source>
</evidence>
<dbReference type="EC" id="2.4.1.-" evidence="4"/>
<dbReference type="PROSITE" id="PS00375">
    <property type="entry name" value="UDPGT"/>
    <property type="match status" value="1"/>
</dbReference>
<evidence type="ECO:0000256" key="1">
    <source>
        <dbReference type="ARBA" id="ARBA00009995"/>
    </source>
</evidence>
<protein>
    <recommendedName>
        <fullName evidence="4">Glycosyltransferase</fullName>
        <ecNumber evidence="4">2.4.1.-</ecNumber>
    </recommendedName>
</protein>
<name>A0A9Q0HWG0_9POAL</name>
<dbReference type="CDD" id="cd03784">
    <property type="entry name" value="GT1_Gtf-like"/>
    <property type="match status" value="1"/>
</dbReference>
<dbReference type="FunFam" id="3.40.50.2000:FF:000060">
    <property type="entry name" value="Glycosyltransferase"/>
    <property type="match status" value="1"/>
</dbReference>
<keyword evidence="6" id="KW-1185">Reference proteome</keyword>
<organism evidence="5 6">
    <name type="scientific">Rhynchospora breviuscula</name>
    <dbReference type="NCBI Taxonomy" id="2022672"/>
    <lineage>
        <taxon>Eukaryota</taxon>
        <taxon>Viridiplantae</taxon>
        <taxon>Streptophyta</taxon>
        <taxon>Embryophyta</taxon>
        <taxon>Tracheophyta</taxon>
        <taxon>Spermatophyta</taxon>
        <taxon>Magnoliopsida</taxon>
        <taxon>Liliopsida</taxon>
        <taxon>Poales</taxon>
        <taxon>Cyperaceae</taxon>
        <taxon>Cyperoideae</taxon>
        <taxon>Rhynchosporeae</taxon>
        <taxon>Rhynchospora</taxon>
    </lineage>
</organism>
<dbReference type="GO" id="GO:0008194">
    <property type="term" value="F:UDP-glycosyltransferase activity"/>
    <property type="evidence" value="ECO:0007669"/>
    <property type="project" value="InterPro"/>
</dbReference>
<proteinExistence type="inferred from homology"/>
<keyword evidence="3" id="KW-0328">Glycosyltransferase</keyword>
<dbReference type="PANTHER" id="PTHR48045:SF34">
    <property type="entry name" value="ISOFLAVONE 7-O-GLUCOSYLTRANSFERASE 1-LIKE"/>
    <property type="match status" value="1"/>
</dbReference>
<comment type="similarity">
    <text evidence="1 3">Belongs to the UDP-glycosyltransferase family.</text>
</comment>
<evidence type="ECO:0000313" key="5">
    <source>
        <dbReference type="EMBL" id="KAJ1700455.1"/>
    </source>
</evidence>
<dbReference type="PANTHER" id="PTHR48045">
    <property type="entry name" value="UDP-GLYCOSYLTRANSFERASE 72B1"/>
    <property type="match status" value="1"/>
</dbReference>
<evidence type="ECO:0000256" key="2">
    <source>
        <dbReference type="ARBA" id="ARBA00022679"/>
    </source>
</evidence>
<gene>
    <name evidence="5" type="ORF">LUZ63_000234</name>
</gene>
<evidence type="ECO:0000313" key="6">
    <source>
        <dbReference type="Proteomes" id="UP001151287"/>
    </source>
</evidence>
<dbReference type="SUPFAM" id="SSF53756">
    <property type="entry name" value="UDP-Glycosyltransferase/glycogen phosphorylase"/>
    <property type="match status" value="1"/>
</dbReference>
<evidence type="ECO:0000256" key="4">
    <source>
        <dbReference type="RuleBase" id="RU362057"/>
    </source>
</evidence>
<dbReference type="InterPro" id="IPR035595">
    <property type="entry name" value="UDP_glycos_trans_CS"/>
</dbReference>
<dbReference type="OrthoDB" id="5835829at2759"/>
<dbReference type="EMBL" id="JAMQYH010000001">
    <property type="protein sequence ID" value="KAJ1700455.1"/>
    <property type="molecule type" value="Genomic_DNA"/>
</dbReference>
<accession>A0A9Q0HWG0</accession>